<dbReference type="AlphaFoldDB" id="A0A182JPX3"/>
<sequence>MTSLTLNLALCALALASIVPLVHSAPRLPESSEQLEACGQHYNDLLKASTTWHEKSCNGSTKQAACVVPEHEQTYLDLKKRCQQAYDDRTAKVNAIYAKLPSYLIDVGSRVNLLKVSLQNDLPNLQVMVSEQKELLEAAWKYGAQLQHELMLTSMESDHMQRALVLHSMLLNSSLEEMMKESYRYHGANGRMVARMLKFVRLLPAAEERVVVYKQLAELLKSNGQDGHFPAIIFSNDVKELADRYQPDPTQYEGKVVERWQKEMLGGNFHEVVTFAQDYPEYYARVEATLNGALKKQWSLEALDRMVSFPNALPVVAQRVRALQAVLEALQEHQAEQNNDVYLIRLAHEVAQVKPAVDEKDAETREALEEVKKLFSQFTYQRAYPAYEALYKLFKGF</sequence>
<evidence type="ECO:0008006" key="4">
    <source>
        <dbReference type="Google" id="ProtNLM"/>
    </source>
</evidence>
<evidence type="ECO:0000313" key="2">
    <source>
        <dbReference type="EnsemblMetazoa" id="ACHR000557-PA"/>
    </source>
</evidence>
<proteinExistence type="predicted"/>
<feature type="chain" id="PRO_5008124534" description="Secreted protein" evidence="1">
    <location>
        <begin position="25"/>
        <end position="397"/>
    </location>
</feature>
<reference evidence="2" key="2">
    <citation type="submission" date="2020-05" db="UniProtKB">
        <authorList>
            <consortium name="EnsemblMetazoa"/>
        </authorList>
    </citation>
    <scope>IDENTIFICATION</scope>
    <source>
        <strain evidence="2">ACHKN1017</strain>
    </source>
</reference>
<evidence type="ECO:0000313" key="3">
    <source>
        <dbReference type="Proteomes" id="UP000075881"/>
    </source>
</evidence>
<keyword evidence="3" id="KW-1185">Reference proteome</keyword>
<dbReference type="VEuPathDB" id="VectorBase:ACHR000557"/>
<reference evidence="3" key="1">
    <citation type="submission" date="2013-03" db="EMBL/GenBank/DDBJ databases">
        <title>The Genome Sequence of Anopheles christyi ACHKN1017.</title>
        <authorList>
            <consortium name="The Broad Institute Genomics Platform"/>
            <person name="Neafsey D.E."/>
            <person name="Besansky N."/>
            <person name="Walker B."/>
            <person name="Young S.K."/>
            <person name="Zeng Q."/>
            <person name="Gargeya S."/>
            <person name="Fitzgerald M."/>
            <person name="Haas B."/>
            <person name="Abouelleil A."/>
            <person name="Allen A.W."/>
            <person name="Alvarado L."/>
            <person name="Arachchi H.M."/>
            <person name="Berlin A.M."/>
            <person name="Chapman S.B."/>
            <person name="Gainer-Dewar J."/>
            <person name="Goldberg J."/>
            <person name="Griggs A."/>
            <person name="Gujja S."/>
            <person name="Hansen M."/>
            <person name="Howarth C."/>
            <person name="Imamovic A."/>
            <person name="Ireland A."/>
            <person name="Larimer J."/>
            <person name="McCowan C."/>
            <person name="Murphy C."/>
            <person name="Pearson M."/>
            <person name="Poon T.W."/>
            <person name="Priest M."/>
            <person name="Roberts A."/>
            <person name="Saif S."/>
            <person name="Shea T."/>
            <person name="Sisk P."/>
            <person name="Sykes S."/>
            <person name="Wortman J."/>
            <person name="Nusbaum C."/>
            <person name="Birren B."/>
        </authorList>
    </citation>
    <scope>NUCLEOTIDE SEQUENCE [LARGE SCALE GENOMIC DNA]</scope>
    <source>
        <strain evidence="3">ACHKN1017</strain>
    </source>
</reference>
<name>A0A182JPX3_9DIPT</name>
<protein>
    <recommendedName>
        <fullName evidence="4">Secreted protein</fullName>
    </recommendedName>
</protein>
<keyword evidence="1" id="KW-0732">Signal</keyword>
<feature type="signal peptide" evidence="1">
    <location>
        <begin position="1"/>
        <end position="24"/>
    </location>
</feature>
<organism evidence="2 3">
    <name type="scientific">Anopheles christyi</name>
    <dbReference type="NCBI Taxonomy" id="43041"/>
    <lineage>
        <taxon>Eukaryota</taxon>
        <taxon>Metazoa</taxon>
        <taxon>Ecdysozoa</taxon>
        <taxon>Arthropoda</taxon>
        <taxon>Hexapoda</taxon>
        <taxon>Insecta</taxon>
        <taxon>Pterygota</taxon>
        <taxon>Neoptera</taxon>
        <taxon>Endopterygota</taxon>
        <taxon>Diptera</taxon>
        <taxon>Nematocera</taxon>
        <taxon>Culicoidea</taxon>
        <taxon>Culicidae</taxon>
        <taxon>Anophelinae</taxon>
        <taxon>Anopheles</taxon>
    </lineage>
</organism>
<evidence type="ECO:0000256" key="1">
    <source>
        <dbReference type="SAM" id="SignalP"/>
    </source>
</evidence>
<accession>A0A182JPX3</accession>
<dbReference type="Proteomes" id="UP000075881">
    <property type="component" value="Unassembled WGS sequence"/>
</dbReference>
<dbReference type="EnsemblMetazoa" id="ACHR000557-RA">
    <property type="protein sequence ID" value="ACHR000557-PA"/>
    <property type="gene ID" value="ACHR000557"/>
</dbReference>